<dbReference type="PANTHER" id="PTHR34001">
    <property type="entry name" value="BLL7405 PROTEIN"/>
    <property type="match status" value="1"/>
</dbReference>
<organism evidence="7 8">
    <name type="scientific">Pseudooceanicola marinus</name>
    <dbReference type="NCBI Taxonomy" id="396013"/>
    <lineage>
        <taxon>Bacteria</taxon>
        <taxon>Pseudomonadati</taxon>
        <taxon>Pseudomonadota</taxon>
        <taxon>Alphaproteobacteria</taxon>
        <taxon>Rhodobacterales</taxon>
        <taxon>Paracoccaceae</taxon>
        <taxon>Pseudooceanicola</taxon>
    </lineage>
</organism>
<evidence type="ECO:0000256" key="5">
    <source>
        <dbReference type="SAM" id="SignalP"/>
    </source>
</evidence>
<name>A0A1X7AB82_9RHOB</name>
<dbReference type="InterPro" id="IPR027385">
    <property type="entry name" value="Beta-barrel_OMP"/>
</dbReference>
<dbReference type="EMBL" id="FWFN01000013">
    <property type="protein sequence ID" value="SLN74729.1"/>
    <property type="molecule type" value="Genomic_DNA"/>
</dbReference>
<dbReference type="PANTHER" id="PTHR34001:SF3">
    <property type="entry name" value="BLL7405 PROTEIN"/>
    <property type="match status" value="1"/>
</dbReference>
<protein>
    <recommendedName>
        <fullName evidence="6">Outer membrane protein beta-barrel domain-containing protein</fullName>
    </recommendedName>
</protein>
<dbReference type="InterPro" id="IPR011250">
    <property type="entry name" value="OMP/PagP_B-barrel"/>
</dbReference>
<dbReference type="Pfam" id="PF13505">
    <property type="entry name" value="OMP_b-brl"/>
    <property type="match status" value="1"/>
</dbReference>
<comment type="similarity">
    <text evidence="4">Belongs to the Omp25/RopB family.</text>
</comment>
<feature type="signal peptide" evidence="5">
    <location>
        <begin position="1"/>
        <end position="21"/>
    </location>
</feature>
<sequence>MLRKTMIAAVAVSAVAAPAFAGSYQQAPADPVVPAPAPAPVFSGSDWTGAYAGASLGYGDLDAELGSASEGADGTVYGVQAGYDYDFGTFVLGGELDYSATDLDFNGTDLDSITRLKVRAGYDAGQTLVYGVAGAAHAESDLGDDNGWILGVGADYKLTDDVTVGGEYLYHQFDDFDDTGVDIDGSTLAARVNYRF</sequence>
<evidence type="ECO:0000313" key="7">
    <source>
        <dbReference type="EMBL" id="SLN74729.1"/>
    </source>
</evidence>
<proteinExistence type="inferred from homology"/>
<evidence type="ECO:0000313" key="8">
    <source>
        <dbReference type="Proteomes" id="UP000193963"/>
    </source>
</evidence>
<evidence type="ECO:0000256" key="1">
    <source>
        <dbReference type="ARBA" id="ARBA00004370"/>
    </source>
</evidence>
<evidence type="ECO:0000256" key="3">
    <source>
        <dbReference type="ARBA" id="ARBA00023136"/>
    </source>
</evidence>
<keyword evidence="2 5" id="KW-0732">Signal</keyword>
<dbReference type="Proteomes" id="UP000193963">
    <property type="component" value="Unassembled WGS sequence"/>
</dbReference>
<evidence type="ECO:0000259" key="6">
    <source>
        <dbReference type="Pfam" id="PF13505"/>
    </source>
</evidence>
<comment type="subcellular location">
    <subcellularLocation>
        <location evidence="1">Membrane</location>
    </subcellularLocation>
</comment>
<accession>A0A1X7AB82</accession>
<dbReference type="SUPFAM" id="SSF56925">
    <property type="entry name" value="OMPA-like"/>
    <property type="match status" value="1"/>
</dbReference>
<keyword evidence="8" id="KW-1185">Reference proteome</keyword>
<dbReference type="Gene3D" id="2.40.160.20">
    <property type="match status" value="1"/>
</dbReference>
<feature type="domain" description="Outer membrane protein beta-barrel" evidence="6">
    <location>
        <begin position="11"/>
        <end position="196"/>
    </location>
</feature>
<dbReference type="OrthoDB" id="268975at2"/>
<dbReference type="GO" id="GO:0016020">
    <property type="term" value="C:membrane"/>
    <property type="evidence" value="ECO:0007669"/>
    <property type="project" value="UniProtKB-SubCell"/>
</dbReference>
<feature type="chain" id="PRO_5013004983" description="Outer membrane protein beta-barrel domain-containing protein" evidence="5">
    <location>
        <begin position="22"/>
        <end position="196"/>
    </location>
</feature>
<dbReference type="InterPro" id="IPR051692">
    <property type="entry name" value="OMP-like"/>
</dbReference>
<dbReference type="AlphaFoldDB" id="A0A1X7AB82"/>
<evidence type="ECO:0000256" key="2">
    <source>
        <dbReference type="ARBA" id="ARBA00022729"/>
    </source>
</evidence>
<gene>
    <name evidence="7" type="ORF">PSM7751_04192</name>
</gene>
<reference evidence="7 8" key="1">
    <citation type="submission" date="2017-03" db="EMBL/GenBank/DDBJ databases">
        <authorList>
            <person name="Afonso C.L."/>
            <person name="Miller P.J."/>
            <person name="Scott M.A."/>
            <person name="Spackman E."/>
            <person name="Goraichik I."/>
            <person name="Dimitrov K.M."/>
            <person name="Suarez D.L."/>
            <person name="Swayne D.E."/>
        </authorList>
    </citation>
    <scope>NUCLEOTIDE SEQUENCE [LARGE SCALE GENOMIC DNA]</scope>
    <source>
        <strain evidence="7 8">CECT 7751</strain>
    </source>
</reference>
<evidence type="ECO:0000256" key="4">
    <source>
        <dbReference type="ARBA" id="ARBA00038306"/>
    </source>
</evidence>
<dbReference type="RefSeq" id="WP_085890199.1">
    <property type="nucleotide sequence ID" value="NZ_FWFN01000013.1"/>
</dbReference>
<keyword evidence="3" id="KW-0472">Membrane</keyword>